<dbReference type="Pfam" id="PF07859">
    <property type="entry name" value="Abhydrolase_3"/>
    <property type="match status" value="1"/>
</dbReference>
<reference evidence="3" key="2">
    <citation type="submission" date="2020-09" db="EMBL/GenBank/DDBJ databases">
        <authorList>
            <person name="Sun Q."/>
            <person name="Ohkuma M."/>
        </authorList>
    </citation>
    <scope>NUCLEOTIDE SEQUENCE</scope>
    <source>
        <strain evidence="3">JCM 3051</strain>
    </source>
</reference>
<name>A0A8H9GKM0_9MICO</name>
<keyword evidence="4" id="KW-1185">Reference proteome</keyword>
<organism evidence="3 4">
    <name type="scientific">Promicromonospora citrea</name>
    <dbReference type="NCBI Taxonomy" id="43677"/>
    <lineage>
        <taxon>Bacteria</taxon>
        <taxon>Bacillati</taxon>
        <taxon>Actinomycetota</taxon>
        <taxon>Actinomycetes</taxon>
        <taxon>Micrococcales</taxon>
        <taxon>Promicromonosporaceae</taxon>
        <taxon>Promicromonospora</taxon>
    </lineage>
</organism>
<evidence type="ECO:0000313" key="3">
    <source>
        <dbReference type="EMBL" id="GGM32018.1"/>
    </source>
</evidence>
<gene>
    <name evidence="3" type="ORF">GCM10010102_29340</name>
</gene>
<dbReference type="AlphaFoldDB" id="A0A8H9GKM0"/>
<dbReference type="InterPro" id="IPR013094">
    <property type="entry name" value="AB_hydrolase_3"/>
</dbReference>
<keyword evidence="1 3" id="KW-0378">Hydrolase</keyword>
<dbReference type="EMBL" id="BMPT01000012">
    <property type="protein sequence ID" value="GGM32018.1"/>
    <property type="molecule type" value="Genomic_DNA"/>
</dbReference>
<dbReference type="Proteomes" id="UP000655589">
    <property type="component" value="Unassembled WGS sequence"/>
</dbReference>
<accession>A0A8H9GKM0</accession>
<evidence type="ECO:0000256" key="1">
    <source>
        <dbReference type="ARBA" id="ARBA00022801"/>
    </source>
</evidence>
<dbReference type="PANTHER" id="PTHR48081">
    <property type="entry name" value="AB HYDROLASE SUPERFAMILY PROTEIN C4A8.06C"/>
    <property type="match status" value="1"/>
</dbReference>
<evidence type="ECO:0000313" key="4">
    <source>
        <dbReference type="Proteomes" id="UP000655589"/>
    </source>
</evidence>
<comment type="caution">
    <text evidence="3">The sequence shown here is derived from an EMBL/GenBank/DDBJ whole genome shotgun (WGS) entry which is preliminary data.</text>
</comment>
<dbReference type="PANTHER" id="PTHR48081:SF8">
    <property type="entry name" value="ALPHA_BETA HYDROLASE FOLD-3 DOMAIN-CONTAINING PROTEIN-RELATED"/>
    <property type="match status" value="1"/>
</dbReference>
<dbReference type="InterPro" id="IPR050300">
    <property type="entry name" value="GDXG_lipolytic_enzyme"/>
</dbReference>
<feature type="domain" description="Alpha/beta hydrolase fold-3" evidence="2">
    <location>
        <begin position="93"/>
        <end position="299"/>
    </location>
</feature>
<dbReference type="RefSeq" id="WP_171105286.1">
    <property type="nucleotide sequence ID" value="NZ_BMPT01000012.1"/>
</dbReference>
<evidence type="ECO:0000259" key="2">
    <source>
        <dbReference type="Pfam" id="PF07859"/>
    </source>
</evidence>
<dbReference type="GO" id="GO:0016787">
    <property type="term" value="F:hydrolase activity"/>
    <property type="evidence" value="ECO:0007669"/>
    <property type="project" value="UniProtKB-KW"/>
</dbReference>
<proteinExistence type="predicted"/>
<dbReference type="Gene3D" id="3.40.50.1820">
    <property type="entry name" value="alpha/beta hydrolase"/>
    <property type="match status" value="1"/>
</dbReference>
<reference evidence="3" key="1">
    <citation type="journal article" date="2014" name="Int. J. Syst. Evol. Microbiol.">
        <title>Complete genome sequence of Corynebacterium casei LMG S-19264T (=DSM 44701T), isolated from a smear-ripened cheese.</title>
        <authorList>
            <consortium name="US DOE Joint Genome Institute (JGI-PGF)"/>
            <person name="Walter F."/>
            <person name="Albersmeier A."/>
            <person name="Kalinowski J."/>
            <person name="Ruckert C."/>
        </authorList>
    </citation>
    <scope>NUCLEOTIDE SEQUENCE</scope>
    <source>
        <strain evidence="3">JCM 3051</strain>
    </source>
</reference>
<protein>
    <submittedName>
        <fullName evidence="3">Alpha/beta hydrolase</fullName>
    </submittedName>
</protein>
<sequence length="327" mass="34016">MTPVRAARPRFDPELAPVVEAVPPTELTAATLPALRAVAATPPGTVDARLAELAVRCPVERRDVHDVAPDGESVELSVLRPAGRTPGVLAPAVLWLHGGGMVMGDRFSQLDVPLEWLERFGAVVVTVDYRLAPEHPAPVPVEDGYRGLCWLADHAAELGVDPARLVVAGISAGGGVAAGVTLLARDRGGPAVAAQVLSCPMLDHRNDTPSSHQYAGGPATWTREQNAFGWAALLSGSGAAVSPYASPAVAEDLSGLPPTFVDVGSAEVFRDEDVRYASRIWAAGGDAELHVWPGGFHAFDVAVPAARVSVAARSARTAWLARALAAA</sequence>
<dbReference type="InterPro" id="IPR029058">
    <property type="entry name" value="AB_hydrolase_fold"/>
</dbReference>
<dbReference type="SUPFAM" id="SSF53474">
    <property type="entry name" value="alpha/beta-Hydrolases"/>
    <property type="match status" value="1"/>
</dbReference>